<keyword evidence="2" id="KW-1185">Reference proteome</keyword>
<gene>
    <name evidence="1" type="ORF">C3942_18675</name>
</gene>
<comment type="caution">
    <text evidence="1">The sequence shown here is derived from an EMBL/GenBank/DDBJ whole genome shotgun (WGS) entry which is preliminary data.</text>
</comment>
<dbReference type="OrthoDB" id="271062at2"/>
<evidence type="ECO:0000313" key="2">
    <source>
        <dbReference type="Proteomes" id="UP000238220"/>
    </source>
</evidence>
<accession>A0A2S5TBF4</accession>
<dbReference type="AlphaFoldDB" id="A0A2S5TBF4"/>
<dbReference type="Proteomes" id="UP000238220">
    <property type="component" value="Unassembled WGS sequence"/>
</dbReference>
<dbReference type="RefSeq" id="WP_104231890.1">
    <property type="nucleotide sequence ID" value="NZ_PSNW01000013.1"/>
</dbReference>
<sequence length="394" mass="43315">MSRILLAWELGGSYGHVATLRSVARELRARGHDCLFAVRDLRSAEEYLPELGPLLQGPRPPERSRSPVKVQASYASLLHNTGFDDPVELAGRLRAWQELLRTLRVDAMLANHAPVALLAARALGLPRAQFGASFCVPPVTAPFPSFLPEASVRDAVLRHNEAKVLQALNQALDRLRQAPLDGLQQIFEGCHSRIFGYRELDTYDPALREAGIHLGLPDNSHGDIPRWPSHPGPRVFCYLRASQQLQALMQALQASRLNLLVRITDLPPEKLQPFERPGLAITGQSVDIRQAAESCDAMIHNSPDGTTTEMLLAGKPGLLVPLDMEKSLLAWRSQQLGAALVSGDTDPQRIGGLLEQLVEDDTLRRNAQAFSARYRGQDRSAVLPAYVDDVLASL</sequence>
<dbReference type="Gene3D" id="3.40.50.2000">
    <property type="entry name" value="Glycogen Phosphorylase B"/>
    <property type="match status" value="2"/>
</dbReference>
<name>A0A2S5TBF4_9GAMM</name>
<organism evidence="1 2">
    <name type="scientific">Solimonas fluminis</name>
    <dbReference type="NCBI Taxonomy" id="2086571"/>
    <lineage>
        <taxon>Bacteria</taxon>
        <taxon>Pseudomonadati</taxon>
        <taxon>Pseudomonadota</taxon>
        <taxon>Gammaproteobacteria</taxon>
        <taxon>Nevskiales</taxon>
        <taxon>Nevskiaceae</taxon>
        <taxon>Solimonas</taxon>
    </lineage>
</organism>
<proteinExistence type="predicted"/>
<dbReference type="SUPFAM" id="SSF53756">
    <property type="entry name" value="UDP-Glycosyltransferase/glycogen phosphorylase"/>
    <property type="match status" value="1"/>
</dbReference>
<protein>
    <recommendedName>
        <fullName evidence="3">Glycosyl transferase family 28 C-terminal domain-containing protein</fullName>
    </recommendedName>
</protein>
<dbReference type="EMBL" id="PSNW01000013">
    <property type="protein sequence ID" value="PPE72341.1"/>
    <property type="molecule type" value="Genomic_DNA"/>
</dbReference>
<reference evidence="1 2" key="1">
    <citation type="submission" date="2018-02" db="EMBL/GenBank/DDBJ databases">
        <title>Genome sequencing of Solimonas sp. HR-BB.</title>
        <authorList>
            <person name="Lee Y."/>
            <person name="Jeon C.O."/>
        </authorList>
    </citation>
    <scope>NUCLEOTIDE SEQUENCE [LARGE SCALE GENOMIC DNA]</scope>
    <source>
        <strain evidence="1 2">HR-BB</strain>
    </source>
</reference>
<evidence type="ECO:0000313" key="1">
    <source>
        <dbReference type="EMBL" id="PPE72341.1"/>
    </source>
</evidence>
<evidence type="ECO:0008006" key="3">
    <source>
        <dbReference type="Google" id="ProtNLM"/>
    </source>
</evidence>